<gene>
    <name evidence="4" type="ORF">DXC81_00370</name>
</gene>
<dbReference type="InterPro" id="IPR011434">
    <property type="entry name" value="Ltp-like_HTH"/>
</dbReference>
<keyword evidence="2" id="KW-0732">Signal</keyword>
<feature type="signal peptide" evidence="2">
    <location>
        <begin position="1"/>
        <end position="23"/>
    </location>
</feature>
<feature type="domain" description="Putative host cell surface-exposed lipoprotein Ltp-like HTH region" evidence="3">
    <location>
        <begin position="155"/>
        <end position="193"/>
    </location>
</feature>
<dbReference type="EMBL" id="QSRJ01000001">
    <property type="protein sequence ID" value="RGL12161.1"/>
    <property type="molecule type" value="Genomic_DNA"/>
</dbReference>
<sequence length="201" mass="21010">MVKSGSIAAAVALGSILAFGGMAGCSSESSTGDGSAPIESKEDANGGGESSENKKPEGMTPSQEQAYEKALTYLSTMPLSHDGLVKQLEYEQFSTEDAVFAADNCGADWGEQALLKAKQYLSTMPFSQTGLSSQLQFDGFAVEDSDNAAANVGADWTEQATKKAKSYLDTMAFSHSQLVDQLVFDGFTSEQAEAGVVANGL</sequence>
<evidence type="ECO:0000256" key="2">
    <source>
        <dbReference type="SAM" id="SignalP"/>
    </source>
</evidence>
<feature type="chain" id="PRO_5038927635" description="Putative host cell surface-exposed lipoprotein Ltp-like HTH region domain-containing protein" evidence="2">
    <location>
        <begin position="24"/>
        <end position="201"/>
    </location>
</feature>
<reference evidence="4 5" key="1">
    <citation type="submission" date="2018-08" db="EMBL/GenBank/DDBJ databases">
        <title>A genome reference for cultivated species of the human gut microbiota.</title>
        <authorList>
            <person name="Zou Y."/>
            <person name="Xue W."/>
            <person name="Luo G."/>
        </authorList>
    </citation>
    <scope>NUCLEOTIDE SEQUENCE [LARGE SCALE GENOMIC DNA]</scope>
    <source>
        <strain evidence="4 5">TF08-14</strain>
    </source>
</reference>
<feature type="domain" description="Putative host cell surface-exposed lipoprotein Ltp-like HTH region" evidence="3">
    <location>
        <begin position="108"/>
        <end position="148"/>
    </location>
</feature>
<evidence type="ECO:0000313" key="5">
    <source>
        <dbReference type="Proteomes" id="UP000260943"/>
    </source>
</evidence>
<dbReference type="RefSeq" id="WP_117678689.1">
    <property type="nucleotide sequence ID" value="NZ_CAUWET010000007.1"/>
</dbReference>
<evidence type="ECO:0000259" key="3">
    <source>
        <dbReference type="Pfam" id="PF07553"/>
    </source>
</evidence>
<proteinExistence type="predicted"/>
<dbReference type="InterPro" id="IPR036388">
    <property type="entry name" value="WH-like_DNA-bd_sf"/>
</dbReference>
<evidence type="ECO:0000313" key="4">
    <source>
        <dbReference type="EMBL" id="RGL12161.1"/>
    </source>
</evidence>
<evidence type="ECO:0000256" key="1">
    <source>
        <dbReference type="SAM" id="MobiDB-lite"/>
    </source>
</evidence>
<dbReference type="Gene3D" id="1.10.10.10">
    <property type="entry name" value="Winged helix-like DNA-binding domain superfamily/Winged helix DNA-binding domain"/>
    <property type="match status" value="3"/>
</dbReference>
<dbReference type="Proteomes" id="UP000260943">
    <property type="component" value="Unassembled WGS sequence"/>
</dbReference>
<protein>
    <recommendedName>
        <fullName evidence="3">Putative host cell surface-exposed lipoprotein Ltp-like HTH region domain-containing protein</fullName>
    </recommendedName>
</protein>
<feature type="domain" description="Putative host cell surface-exposed lipoprotein Ltp-like HTH region" evidence="3">
    <location>
        <begin position="63"/>
        <end position="104"/>
    </location>
</feature>
<organism evidence="4 5">
    <name type="scientific">Collinsella tanakaei</name>
    <dbReference type="NCBI Taxonomy" id="626935"/>
    <lineage>
        <taxon>Bacteria</taxon>
        <taxon>Bacillati</taxon>
        <taxon>Actinomycetota</taxon>
        <taxon>Coriobacteriia</taxon>
        <taxon>Coriobacteriales</taxon>
        <taxon>Coriobacteriaceae</taxon>
        <taxon>Collinsella</taxon>
    </lineage>
</organism>
<comment type="caution">
    <text evidence="4">The sequence shown here is derived from an EMBL/GenBank/DDBJ whole genome shotgun (WGS) entry which is preliminary data.</text>
</comment>
<dbReference type="AlphaFoldDB" id="A0A3E4QYL7"/>
<name>A0A3E4QYL7_9ACTN</name>
<dbReference type="Pfam" id="PF07553">
    <property type="entry name" value="Lipoprotein_Ltp"/>
    <property type="match status" value="3"/>
</dbReference>
<dbReference type="PROSITE" id="PS51257">
    <property type="entry name" value="PROKAR_LIPOPROTEIN"/>
    <property type="match status" value="1"/>
</dbReference>
<accession>A0A3E4QYL7</accession>
<feature type="region of interest" description="Disordered" evidence="1">
    <location>
        <begin position="25"/>
        <end position="64"/>
    </location>
</feature>